<dbReference type="AlphaFoldDB" id="A0A0F9THT5"/>
<dbReference type="EMBL" id="LAZR01000225">
    <property type="protein sequence ID" value="KKN80760.1"/>
    <property type="molecule type" value="Genomic_DNA"/>
</dbReference>
<name>A0A0F9THT5_9ZZZZ</name>
<accession>A0A0F9THT5</accession>
<reference evidence="1" key="1">
    <citation type="journal article" date="2015" name="Nature">
        <title>Complex archaea that bridge the gap between prokaryotes and eukaryotes.</title>
        <authorList>
            <person name="Spang A."/>
            <person name="Saw J.H."/>
            <person name="Jorgensen S.L."/>
            <person name="Zaremba-Niedzwiedzka K."/>
            <person name="Martijn J."/>
            <person name="Lind A.E."/>
            <person name="van Eijk R."/>
            <person name="Schleper C."/>
            <person name="Guy L."/>
            <person name="Ettema T.J."/>
        </authorList>
    </citation>
    <scope>NUCLEOTIDE SEQUENCE</scope>
</reference>
<evidence type="ECO:0000313" key="1">
    <source>
        <dbReference type="EMBL" id="KKN80760.1"/>
    </source>
</evidence>
<protein>
    <submittedName>
        <fullName evidence="1">Uncharacterized protein</fullName>
    </submittedName>
</protein>
<organism evidence="1">
    <name type="scientific">marine sediment metagenome</name>
    <dbReference type="NCBI Taxonomy" id="412755"/>
    <lineage>
        <taxon>unclassified sequences</taxon>
        <taxon>metagenomes</taxon>
        <taxon>ecological metagenomes</taxon>
    </lineage>
</organism>
<comment type="caution">
    <text evidence="1">The sequence shown here is derived from an EMBL/GenBank/DDBJ whole genome shotgun (WGS) entry which is preliminary data.</text>
</comment>
<sequence length="155" mass="17355">MNSNHQPLSYVPDDGYTEEGFIKGSPGLHGDLRFEFRPFIAEARSKLLRTQQEMAEEKRDVSIAQALVEHLVSWDLRDAKGGQIKVTVDVARRLKPILFYRLWAILLGTEASDLDPEWDDDEATEQVAIEEVAHAMPAPIGVARETVAEKNSEPG</sequence>
<proteinExistence type="predicted"/>
<gene>
    <name evidence="1" type="ORF">LCGC14_0325660</name>
</gene>